<evidence type="ECO:0000256" key="1">
    <source>
        <dbReference type="ARBA" id="ARBA00022468"/>
    </source>
</evidence>
<feature type="region of interest" description="Disordered" evidence="3">
    <location>
        <begin position="1"/>
        <end position="51"/>
    </location>
</feature>
<dbReference type="Proteomes" id="UP001230051">
    <property type="component" value="Unassembled WGS sequence"/>
</dbReference>
<protein>
    <submittedName>
        <fullName evidence="5">TBC1 domain family member 15-like isoform X1</fullName>
    </submittedName>
</protein>
<name>A0AAD8FRZ3_ACIOX</name>
<dbReference type="Gene3D" id="1.10.8.270">
    <property type="entry name" value="putative rabgap domain of human tbc1 domain family member 14 like domains"/>
    <property type="match status" value="1"/>
</dbReference>
<dbReference type="SMART" id="SM00164">
    <property type="entry name" value="TBC"/>
    <property type="match status" value="1"/>
</dbReference>
<dbReference type="Pfam" id="PF00566">
    <property type="entry name" value="RabGAP-TBC"/>
    <property type="match status" value="1"/>
</dbReference>
<dbReference type="EMBL" id="JAGXEW010000050">
    <property type="protein sequence ID" value="KAK1151876.1"/>
    <property type="molecule type" value="Genomic_DNA"/>
</dbReference>
<dbReference type="PROSITE" id="PS50086">
    <property type="entry name" value="TBC_RABGAP"/>
    <property type="match status" value="1"/>
</dbReference>
<keyword evidence="1" id="KW-0343">GTPase activation</keyword>
<dbReference type="GO" id="GO:0005096">
    <property type="term" value="F:GTPase activator activity"/>
    <property type="evidence" value="ECO:0007669"/>
    <property type="project" value="UniProtKB-KW"/>
</dbReference>
<gene>
    <name evidence="5" type="primary">TBC1D15</name>
    <name evidence="5" type="ORF">AOXY_G32251</name>
</gene>
<accession>A0AAD8FRZ3</accession>
<dbReference type="InterPro" id="IPR000195">
    <property type="entry name" value="Rab-GAP-TBC_dom"/>
</dbReference>
<dbReference type="PANTHER" id="PTHR22957">
    <property type="entry name" value="TBC1 DOMAIN FAMILY MEMBER GTPASE-ACTIVATING PROTEIN"/>
    <property type="match status" value="1"/>
</dbReference>
<evidence type="ECO:0000256" key="3">
    <source>
        <dbReference type="SAM" id="MobiDB-lite"/>
    </source>
</evidence>
<comment type="caution">
    <text evidence="5">The sequence shown here is derived from an EMBL/GenBank/DDBJ whole genome shotgun (WGS) entry which is preliminary data.</text>
</comment>
<feature type="coiled-coil region" evidence="2">
    <location>
        <begin position="138"/>
        <end position="194"/>
    </location>
</feature>
<evidence type="ECO:0000256" key="2">
    <source>
        <dbReference type="SAM" id="Coils"/>
    </source>
</evidence>
<organism evidence="5 6">
    <name type="scientific">Acipenser oxyrinchus oxyrinchus</name>
    <dbReference type="NCBI Taxonomy" id="40147"/>
    <lineage>
        <taxon>Eukaryota</taxon>
        <taxon>Metazoa</taxon>
        <taxon>Chordata</taxon>
        <taxon>Craniata</taxon>
        <taxon>Vertebrata</taxon>
        <taxon>Euteleostomi</taxon>
        <taxon>Actinopterygii</taxon>
        <taxon>Chondrostei</taxon>
        <taxon>Acipenseriformes</taxon>
        <taxon>Acipenseridae</taxon>
        <taxon>Acipenser</taxon>
    </lineage>
</organism>
<proteinExistence type="predicted"/>
<dbReference type="AlphaFoldDB" id="A0AAD8FRZ3"/>
<dbReference type="PANTHER" id="PTHR22957:SF466">
    <property type="entry name" value="SI:DKEY-238D18.4"/>
    <property type="match status" value="1"/>
</dbReference>
<dbReference type="InterPro" id="IPR035969">
    <property type="entry name" value="Rab-GAP_TBC_sf"/>
</dbReference>
<dbReference type="SUPFAM" id="SSF47923">
    <property type="entry name" value="Ypt/Rab-GAP domain of gyp1p"/>
    <property type="match status" value="2"/>
</dbReference>
<keyword evidence="6" id="KW-1185">Reference proteome</keyword>
<evidence type="ECO:0000313" key="5">
    <source>
        <dbReference type="EMBL" id="KAK1151876.1"/>
    </source>
</evidence>
<sequence>MERQSDAAAVPQRKAMGSSQNEDEGSNRGAVPGSLRQPLLSPGSSGLRGVVDSEGRVDESRLRAYIFKQGGVLPGDRRLVWGFLFGMYPCSSTALERAALSEELGVRYQTMKRKWQRELPGAVRMRLNGTDEELIAAVKRFERRRLEAEESEAEESEEAREKKAFLQLQAQVLIDRVQLDIEELQEAVRIIDKDVPRTERDLDYFLGEGSANLLVLREVLITFAAFHPDVSYTQGMNELCSRFLEVLDSERDSYWCFSSYMEKIADDFKADGLRRKIELEVKLLQELDPELHAHLGREDLGSLTVLGSCRWLLLGFQREFEHSDALRLFEILSSNHLELNEIRDQERLRGGGEGRMELLPSVNPDFTFELFLCAAILLEHRATLLSCPSEVHLIQFTNSLQGKLDLNATLQKAEELFIKYCKKSVLDCFKNHCLQPKDREPFSFPLRSFFS</sequence>
<feature type="domain" description="Rab-GAP TBC" evidence="4">
    <location>
        <begin position="71"/>
        <end position="336"/>
    </location>
</feature>
<dbReference type="Gene3D" id="1.10.472.80">
    <property type="entry name" value="Ypt/Rab-GAP domain of gyp1p, domain 3"/>
    <property type="match status" value="1"/>
</dbReference>
<keyword evidence="2" id="KW-0175">Coiled coil</keyword>
<evidence type="ECO:0000313" key="6">
    <source>
        <dbReference type="Proteomes" id="UP001230051"/>
    </source>
</evidence>
<reference evidence="5" key="1">
    <citation type="submission" date="2022-02" db="EMBL/GenBank/DDBJ databases">
        <title>Atlantic sturgeon de novo genome assembly.</title>
        <authorList>
            <person name="Stock M."/>
            <person name="Klopp C."/>
            <person name="Guiguen Y."/>
            <person name="Cabau C."/>
            <person name="Parinello H."/>
            <person name="Santidrian Yebra-Pimentel E."/>
            <person name="Kuhl H."/>
            <person name="Dirks R.P."/>
            <person name="Guessner J."/>
            <person name="Wuertz S."/>
            <person name="Du K."/>
            <person name="Schartl M."/>
        </authorList>
    </citation>
    <scope>NUCLEOTIDE SEQUENCE</scope>
    <source>
        <strain evidence="5">STURGEONOMICS-FGT-2020</strain>
        <tissue evidence="5">Whole blood</tissue>
    </source>
</reference>
<evidence type="ECO:0000259" key="4">
    <source>
        <dbReference type="PROSITE" id="PS50086"/>
    </source>
</evidence>